<feature type="transmembrane region" description="Helical" evidence="8">
    <location>
        <begin position="251"/>
        <end position="279"/>
    </location>
</feature>
<feature type="transmembrane region" description="Helical" evidence="8">
    <location>
        <begin position="25"/>
        <end position="43"/>
    </location>
</feature>
<gene>
    <name evidence="10" type="ORF">FLP15_07140</name>
</gene>
<proteinExistence type="inferred from homology"/>
<feature type="transmembrane region" description="Helical" evidence="8">
    <location>
        <begin position="116"/>
        <end position="140"/>
    </location>
</feature>
<dbReference type="OrthoDB" id="9773404at2"/>
<dbReference type="AlphaFoldDB" id="A0A514Z8R9"/>
<dbReference type="SUPFAM" id="SSF103473">
    <property type="entry name" value="MFS general substrate transporter"/>
    <property type="match status" value="1"/>
</dbReference>
<comment type="similarity">
    <text evidence="2">Belongs to the major facilitator superfamily. Nitrate/nitrite porter (TC 2.A.1.8) family.</text>
</comment>
<evidence type="ECO:0000313" key="11">
    <source>
        <dbReference type="Proteomes" id="UP000315128"/>
    </source>
</evidence>
<dbReference type="InterPro" id="IPR011701">
    <property type="entry name" value="MFS"/>
</dbReference>
<organism evidence="10 11">
    <name type="scientific">Lactococcus protaetiae</name>
    <dbReference type="NCBI Taxonomy" id="2592653"/>
    <lineage>
        <taxon>Bacteria</taxon>
        <taxon>Bacillati</taxon>
        <taxon>Bacillota</taxon>
        <taxon>Bacilli</taxon>
        <taxon>Lactobacillales</taxon>
        <taxon>Streptococcaceae</taxon>
        <taxon>Lactococcus</taxon>
    </lineage>
</organism>
<accession>A0A514Z8R9</accession>
<feature type="transmembrane region" description="Helical" evidence="8">
    <location>
        <begin position="222"/>
        <end position="245"/>
    </location>
</feature>
<protein>
    <submittedName>
        <fullName evidence="10">MFS transporter</fullName>
    </submittedName>
</protein>
<dbReference type="RefSeq" id="WP_142766546.1">
    <property type="nucleotide sequence ID" value="NZ_CP041356.1"/>
</dbReference>
<evidence type="ECO:0000256" key="6">
    <source>
        <dbReference type="ARBA" id="ARBA00023063"/>
    </source>
</evidence>
<feature type="transmembrane region" description="Helical" evidence="8">
    <location>
        <begin position="317"/>
        <end position="335"/>
    </location>
</feature>
<evidence type="ECO:0000256" key="7">
    <source>
        <dbReference type="ARBA" id="ARBA00023136"/>
    </source>
</evidence>
<dbReference type="PANTHER" id="PTHR23515">
    <property type="entry name" value="HIGH-AFFINITY NITRATE TRANSPORTER 2.3"/>
    <property type="match status" value="1"/>
</dbReference>
<keyword evidence="5 8" id="KW-1133">Transmembrane helix</keyword>
<evidence type="ECO:0000256" key="1">
    <source>
        <dbReference type="ARBA" id="ARBA00004651"/>
    </source>
</evidence>
<keyword evidence="11" id="KW-1185">Reference proteome</keyword>
<evidence type="ECO:0000259" key="9">
    <source>
        <dbReference type="PROSITE" id="PS50850"/>
    </source>
</evidence>
<feature type="transmembrane region" description="Helical" evidence="8">
    <location>
        <begin position="347"/>
        <end position="371"/>
    </location>
</feature>
<evidence type="ECO:0000256" key="5">
    <source>
        <dbReference type="ARBA" id="ARBA00022989"/>
    </source>
</evidence>
<evidence type="ECO:0000256" key="3">
    <source>
        <dbReference type="ARBA" id="ARBA00022448"/>
    </source>
</evidence>
<evidence type="ECO:0000256" key="4">
    <source>
        <dbReference type="ARBA" id="ARBA00022692"/>
    </source>
</evidence>
<dbReference type="EMBL" id="CP041356">
    <property type="protein sequence ID" value="QDK70976.1"/>
    <property type="molecule type" value="Genomic_DNA"/>
</dbReference>
<feature type="transmembrane region" description="Helical" evidence="8">
    <location>
        <begin position="179"/>
        <end position="201"/>
    </location>
</feature>
<dbReference type="Proteomes" id="UP000315128">
    <property type="component" value="Chromosome"/>
</dbReference>
<feature type="transmembrane region" description="Helical" evidence="8">
    <location>
        <begin position="152"/>
        <end position="173"/>
    </location>
</feature>
<evidence type="ECO:0000313" key="10">
    <source>
        <dbReference type="EMBL" id="QDK70976.1"/>
    </source>
</evidence>
<sequence length="400" mass="43495">MKNLFARTVSGLEISKRENSISQKALTLATIAMLISFMSWSSLSPLANSIASQFGLNITLQKILVALPVLFGSLLRIPLGKLSDNFGGKKIYLSTLGISLIPLALAYFVLKFHLSINLLFLVALGLGISGASFAISLSYASAWFPESRQGRTLGIVGIGTVGNAISSGLLPFIQKIFHSLTSVYSFLFFITLIFIGIFKFIGDEVPINFRKKEDSPKLDKRFSLFSLSFACMVASGSFVAFGALLPTFLGIHSIFGLSSLTAGLWGAVFSVLTIVTRPLGGYFADISNARIYLVFSLFGIMICQFLISFFIQSLFLFLFVFMTYAVFIGLCNGCIFKITAEYFPRNIGFASGIVGAVGSFGGFLFPFIFVFVPSSSVAFIVLGFLTLFSVFSSIFSLKIF</sequence>
<dbReference type="Pfam" id="PF07690">
    <property type="entry name" value="MFS_1"/>
    <property type="match status" value="1"/>
</dbReference>
<keyword evidence="6" id="KW-0534">Nitrate assimilation</keyword>
<evidence type="ECO:0000256" key="2">
    <source>
        <dbReference type="ARBA" id="ARBA00008432"/>
    </source>
</evidence>
<feature type="transmembrane region" description="Helical" evidence="8">
    <location>
        <begin position="63"/>
        <end position="79"/>
    </location>
</feature>
<feature type="transmembrane region" description="Helical" evidence="8">
    <location>
        <begin position="291"/>
        <end position="311"/>
    </location>
</feature>
<dbReference type="InterPro" id="IPR036259">
    <property type="entry name" value="MFS_trans_sf"/>
</dbReference>
<dbReference type="GO" id="GO:0015112">
    <property type="term" value="F:nitrate transmembrane transporter activity"/>
    <property type="evidence" value="ECO:0007669"/>
    <property type="project" value="InterPro"/>
</dbReference>
<dbReference type="GO" id="GO:0005886">
    <property type="term" value="C:plasma membrane"/>
    <property type="evidence" value="ECO:0007669"/>
    <property type="project" value="UniProtKB-SubCell"/>
</dbReference>
<dbReference type="InterPro" id="IPR044772">
    <property type="entry name" value="NO3_transporter"/>
</dbReference>
<comment type="subcellular location">
    <subcellularLocation>
        <location evidence="1">Cell membrane</location>
        <topology evidence="1">Multi-pass membrane protein</topology>
    </subcellularLocation>
</comment>
<dbReference type="GO" id="GO:0042128">
    <property type="term" value="P:nitrate assimilation"/>
    <property type="evidence" value="ECO:0007669"/>
    <property type="project" value="UniProtKB-KW"/>
</dbReference>
<feature type="domain" description="Major facilitator superfamily (MFS) profile" evidence="9">
    <location>
        <begin position="25"/>
        <end position="400"/>
    </location>
</feature>
<keyword evidence="7 8" id="KW-0472">Membrane</keyword>
<dbReference type="KEGG" id="lack:FLP15_07140"/>
<evidence type="ECO:0000256" key="8">
    <source>
        <dbReference type="SAM" id="Phobius"/>
    </source>
</evidence>
<feature type="transmembrane region" description="Helical" evidence="8">
    <location>
        <begin position="91"/>
        <end position="110"/>
    </location>
</feature>
<keyword evidence="3" id="KW-0813">Transport</keyword>
<dbReference type="Gene3D" id="1.20.1250.20">
    <property type="entry name" value="MFS general substrate transporter like domains"/>
    <property type="match status" value="2"/>
</dbReference>
<reference evidence="10 11" key="1">
    <citation type="submission" date="2019-07" db="EMBL/GenBank/DDBJ databases">
        <title>Genome sequencing of KACC 19320.</title>
        <authorList>
            <person name="Heo J."/>
            <person name="Kim S.-J."/>
            <person name="Kim J.-S."/>
            <person name="Hong S.-B."/>
            <person name="Kwon S.-W."/>
        </authorList>
    </citation>
    <scope>NUCLEOTIDE SEQUENCE [LARGE SCALE GENOMIC DNA]</scope>
    <source>
        <strain evidence="10 11">KACC 19320</strain>
    </source>
</reference>
<keyword evidence="4 8" id="KW-0812">Transmembrane</keyword>
<feature type="transmembrane region" description="Helical" evidence="8">
    <location>
        <begin position="377"/>
        <end position="397"/>
    </location>
</feature>
<dbReference type="PROSITE" id="PS50850">
    <property type="entry name" value="MFS"/>
    <property type="match status" value="1"/>
</dbReference>
<name>A0A514Z8R9_9LACT</name>
<dbReference type="InterPro" id="IPR020846">
    <property type="entry name" value="MFS_dom"/>
</dbReference>